<organism evidence="7 8">
    <name type="scientific">Nyctereutes procyonoides</name>
    <name type="common">Raccoon dog</name>
    <name type="synonym">Canis procyonoides</name>
    <dbReference type="NCBI Taxonomy" id="34880"/>
    <lineage>
        <taxon>Eukaryota</taxon>
        <taxon>Metazoa</taxon>
        <taxon>Chordata</taxon>
        <taxon>Craniata</taxon>
        <taxon>Vertebrata</taxon>
        <taxon>Euteleostomi</taxon>
        <taxon>Mammalia</taxon>
        <taxon>Eutheria</taxon>
        <taxon>Laurasiatheria</taxon>
        <taxon>Carnivora</taxon>
        <taxon>Caniformia</taxon>
        <taxon>Canidae</taxon>
        <taxon>Nyctereutes</taxon>
    </lineage>
</organism>
<dbReference type="InterPro" id="IPR050323">
    <property type="entry name" value="Ribosomal_protein_uL10"/>
</dbReference>
<dbReference type="Gene3D" id="3.30.70.1730">
    <property type="match status" value="1"/>
</dbReference>
<dbReference type="AlphaFoldDB" id="A0A811YRN8"/>
<name>A0A811YRN8_NYCPR</name>
<dbReference type="GO" id="GO:0000027">
    <property type="term" value="P:ribosomal large subunit assembly"/>
    <property type="evidence" value="ECO:0007669"/>
    <property type="project" value="TreeGrafter"/>
</dbReference>
<protein>
    <recommendedName>
        <fullName evidence="5">Large ribosomal subunit protein uL10</fullName>
    </recommendedName>
    <alternativeName>
        <fullName evidence="6">60S acidic ribosomal protein P0</fullName>
    </alternativeName>
</protein>
<evidence type="ECO:0000256" key="6">
    <source>
        <dbReference type="ARBA" id="ARBA00035444"/>
    </source>
</evidence>
<evidence type="ECO:0000256" key="5">
    <source>
        <dbReference type="ARBA" id="ARBA00035202"/>
    </source>
</evidence>
<proteinExistence type="inferred from homology"/>
<evidence type="ECO:0000256" key="4">
    <source>
        <dbReference type="ARBA" id="ARBA00023274"/>
    </source>
</evidence>
<dbReference type="GO" id="GO:0070180">
    <property type="term" value="F:large ribosomal subunit rRNA binding"/>
    <property type="evidence" value="ECO:0007669"/>
    <property type="project" value="TreeGrafter"/>
</dbReference>
<evidence type="ECO:0000256" key="3">
    <source>
        <dbReference type="ARBA" id="ARBA00022980"/>
    </source>
</evidence>
<comment type="similarity">
    <text evidence="2">Belongs to the universal ribosomal protein uL10 family.</text>
</comment>
<evidence type="ECO:0000256" key="1">
    <source>
        <dbReference type="ARBA" id="ARBA00002200"/>
    </source>
</evidence>
<evidence type="ECO:0000256" key="2">
    <source>
        <dbReference type="ARBA" id="ARBA00008889"/>
    </source>
</evidence>
<accession>A0A811YRN8</accession>
<dbReference type="PANTHER" id="PTHR45699">
    <property type="entry name" value="60S ACIDIC RIBOSOMAL PROTEIN P0"/>
    <property type="match status" value="1"/>
</dbReference>
<evidence type="ECO:0000313" key="7">
    <source>
        <dbReference type="EMBL" id="CAD7680216.1"/>
    </source>
</evidence>
<dbReference type="PANTHER" id="PTHR45699:SF3">
    <property type="entry name" value="LARGE RIBOSOMAL SUBUNIT PROTEIN UL10"/>
    <property type="match status" value="1"/>
</dbReference>
<dbReference type="GO" id="GO:0003735">
    <property type="term" value="F:structural constituent of ribosome"/>
    <property type="evidence" value="ECO:0007669"/>
    <property type="project" value="TreeGrafter"/>
</dbReference>
<keyword evidence="8" id="KW-1185">Reference proteome</keyword>
<comment type="caution">
    <text evidence="7">The sequence shown here is derived from an EMBL/GenBank/DDBJ whole genome shotgun (WGS) entry which is preliminary data.</text>
</comment>
<dbReference type="GO" id="GO:0022625">
    <property type="term" value="C:cytosolic large ribosomal subunit"/>
    <property type="evidence" value="ECO:0007669"/>
    <property type="project" value="TreeGrafter"/>
</dbReference>
<dbReference type="InterPro" id="IPR043141">
    <property type="entry name" value="Ribosomal_uL10-like_sf"/>
</dbReference>
<keyword evidence="4" id="KW-0687">Ribonucleoprotein</keyword>
<evidence type="ECO:0000313" key="8">
    <source>
        <dbReference type="Proteomes" id="UP000645828"/>
    </source>
</evidence>
<dbReference type="EMBL" id="CAJHUB010000749">
    <property type="protein sequence ID" value="CAD7680216.1"/>
    <property type="molecule type" value="Genomic_DNA"/>
</dbReference>
<dbReference type="Proteomes" id="UP000645828">
    <property type="component" value="Unassembled WGS sequence"/>
</dbReference>
<comment type="function">
    <text evidence="1">Ribosomal protein P0 is the functional equivalent of E.coli protein L10.</text>
</comment>
<gene>
    <name evidence="7" type="ORF">NYPRO_LOCUS13015</name>
</gene>
<reference evidence="7" key="1">
    <citation type="submission" date="2020-12" db="EMBL/GenBank/DDBJ databases">
        <authorList>
            <consortium name="Molecular Ecology Group"/>
        </authorList>
    </citation>
    <scope>NUCLEOTIDE SEQUENCE</scope>
    <source>
        <strain evidence="7">TBG_1078</strain>
    </source>
</reference>
<sequence>MIDRRGSVWKERYKRKLLDDYLKCFIVGKDNVGSKRHSRTTWARTHMMHKAIQGHLKNLLPLKKRLPHIQGNAVFVFTQEDLTETRDICVGATAPCEVTVPARNTGLGLRRVLSSRLDVQLIETGDKVGASEATLLNIGSIYNPEVLHITEETISYVMFTDLLLTVAPVAYSIINGYKWVLACHLLGCICGCCPHSCHSTIVPAVVPAKCEAKETAMDTGFGLWLITKEQLTKLTLFVKQRDNGLLLKPPPSKVLRRRESIKRMSVVLVIEIFILQYHWRSKLPQKGKE</sequence>
<dbReference type="GO" id="GO:0002181">
    <property type="term" value="P:cytoplasmic translation"/>
    <property type="evidence" value="ECO:0007669"/>
    <property type="project" value="TreeGrafter"/>
</dbReference>
<keyword evidence="3" id="KW-0689">Ribosomal protein</keyword>